<dbReference type="Gene3D" id="1.10.10.60">
    <property type="entry name" value="Homeodomain-like"/>
    <property type="match status" value="1"/>
</dbReference>
<protein>
    <submittedName>
        <fullName evidence="8">Sigma 54-interacting transcriptional regulator</fullName>
    </submittedName>
</protein>
<dbReference type="InterPro" id="IPR041617">
    <property type="entry name" value="TPR_MalT"/>
</dbReference>
<dbReference type="Pfam" id="PF00158">
    <property type="entry name" value="Sigma54_activat"/>
    <property type="match status" value="1"/>
</dbReference>
<evidence type="ECO:0000256" key="5">
    <source>
        <dbReference type="ARBA" id="ARBA00023163"/>
    </source>
</evidence>
<dbReference type="InterPro" id="IPR009057">
    <property type="entry name" value="Homeodomain-like_sf"/>
</dbReference>
<evidence type="ECO:0000256" key="3">
    <source>
        <dbReference type="ARBA" id="ARBA00023015"/>
    </source>
</evidence>
<feature type="domain" description="Sigma-54 factor interaction" evidence="7">
    <location>
        <begin position="673"/>
        <end position="901"/>
    </location>
</feature>
<dbReference type="SMART" id="SM00382">
    <property type="entry name" value="AAA"/>
    <property type="match status" value="1"/>
</dbReference>
<dbReference type="PANTHER" id="PTHR32071">
    <property type="entry name" value="TRANSCRIPTIONAL REGULATORY PROTEIN"/>
    <property type="match status" value="1"/>
</dbReference>
<reference evidence="8 9" key="1">
    <citation type="submission" date="2021-03" db="EMBL/GenBank/DDBJ databases">
        <title>Genomic and phenotypic characterization of Chloracidobacterium isolates provides evidence for multiple species.</title>
        <authorList>
            <person name="Saini M.K."/>
            <person name="Costas A.M.G."/>
            <person name="Tank M."/>
            <person name="Bryant D.A."/>
        </authorList>
    </citation>
    <scope>NUCLEOTIDE SEQUENCE [LARGE SCALE GENOMIC DNA]</scope>
    <source>
        <strain evidence="8 9">N</strain>
    </source>
</reference>
<evidence type="ECO:0000259" key="7">
    <source>
        <dbReference type="PROSITE" id="PS50045"/>
    </source>
</evidence>
<dbReference type="InterPro" id="IPR019734">
    <property type="entry name" value="TPR_rpt"/>
</dbReference>
<dbReference type="Gene3D" id="3.40.50.300">
    <property type="entry name" value="P-loop containing nucleotide triphosphate hydrolases"/>
    <property type="match status" value="1"/>
</dbReference>
<dbReference type="Pfam" id="PF02954">
    <property type="entry name" value="HTH_8"/>
    <property type="match status" value="1"/>
</dbReference>
<evidence type="ECO:0000256" key="6">
    <source>
        <dbReference type="SAM" id="Coils"/>
    </source>
</evidence>
<evidence type="ECO:0000256" key="1">
    <source>
        <dbReference type="ARBA" id="ARBA00022741"/>
    </source>
</evidence>
<evidence type="ECO:0000256" key="4">
    <source>
        <dbReference type="ARBA" id="ARBA00023125"/>
    </source>
</evidence>
<evidence type="ECO:0000313" key="8">
    <source>
        <dbReference type="EMBL" id="QUV95197.1"/>
    </source>
</evidence>
<dbReference type="PRINTS" id="PR01590">
    <property type="entry name" value="HTHFIS"/>
</dbReference>
<dbReference type="CDD" id="cd00009">
    <property type="entry name" value="AAA"/>
    <property type="match status" value="1"/>
</dbReference>
<dbReference type="RefSeq" id="WP_211423433.1">
    <property type="nucleotide sequence ID" value="NZ_CP072643.1"/>
</dbReference>
<dbReference type="InterPro" id="IPR058031">
    <property type="entry name" value="AAA_lid_NorR"/>
</dbReference>
<dbReference type="SUPFAM" id="SSF52540">
    <property type="entry name" value="P-loop containing nucleoside triphosphate hydrolases"/>
    <property type="match status" value="1"/>
</dbReference>
<dbReference type="PANTHER" id="PTHR32071:SF57">
    <property type="entry name" value="C4-DICARBOXYLATE TRANSPORT TRANSCRIPTIONAL REGULATORY PROTEIN DCTD"/>
    <property type="match status" value="1"/>
</dbReference>
<evidence type="ECO:0000256" key="2">
    <source>
        <dbReference type="ARBA" id="ARBA00022840"/>
    </source>
</evidence>
<dbReference type="Gene3D" id="1.25.40.10">
    <property type="entry name" value="Tetratricopeptide repeat domain"/>
    <property type="match status" value="2"/>
</dbReference>
<dbReference type="InterPro" id="IPR025662">
    <property type="entry name" value="Sigma_54_int_dom_ATP-bd_1"/>
</dbReference>
<keyword evidence="3" id="KW-0805">Transcription regulation</keyword>
<proteinExistence type="predicted"/>
<dbReference type="SUPFAM" id="SSF46689">
    <property type="entry name" value="Homeodomain-like"/>
    <property type="match status" value="1"/>
</dbReference>
<keyword evidence="4" id="KW-0238">DNA-binding</keyword>
<name>A0ABX8B521_9BACT</name>
<keyword evidence="5" id="KW-0804">Transcription</keyword>
<dbReference type="Proteomes" id="UP000677668">
    <property type="component" value="Chromosome 2"/>
</dbReference>
<accession>A0ABX8B521</accession>
<keyword evidence="1" id="KW-0547">Nucleotide-binding</keyword>
<dbReference type="Pfam" id="PF25601">
    <property type="entry name" value="AAA_lid_14"/>
    <property type="match status" value="1"/>
</dbReference>
<organism evidence="8 9">
    <name type="scientific">Chloracidobacterium sp. N</name>
    <dbReference type="NCBI Taxonomy" id="2821540"/>
    <lineage>
        <taxon>Bacteria</taxon>
        <taxon>Pseudomonadati</taxon>
        <taxon>Acidobacteriota</taxon>
        <taxon>Terriglobia</taxon>
        <taxon>Terriglobales</taxon>
        <taxon>Acidobacteriaceae</taxon>
        <taxon>Chloracidobacterium</taxon>
        <taxon>Chloracidobacterium aggregatum</taxon>
    </lineage>
</organism>
<dbReference type="PROSITE" id="PS00688">
    <property type="entry name" value="SIGMA54_INTERACT_3"/>
    <property type="match status" value="1"/>
</dbReference>
<dbReference type="PROSITE" id="PS00675">
    <property type="entry name" value="SIGMA54_INTERACT_1"/>
    <property type="match status" value="1"/>
</dbReference>
<dbReference type="PROSITE" id="PS00676">
    <property type="entry name" value="SIGMA54_INTERACT_2"/>
    <property type="match status" value="1"/>
</dbReference>
<dbReference type="Pfam" id="PF17874">
    <property type="entry name" value="TPR_MalT"/>
    <property type="match status" value="1"/>
</dbReference>
<gene>
    <name evidence="8" type="ORF">J8C05_14345</name>
</gene>
<dbReference type="InterPro" id="IPR002078">
    <property type="entry name" value="Sigma_54_int"/>
</dbReference>
<dbReference type="InterPro" id="IPR011990">
    <property type="entry name" value="TPR-like_helical_dom_sf"/>
</dbReference>
<keyword evidence="9" id="KW-1185">Reference proteome</keyword>
<dbReference type="InterPro" id="IPR002197">
    <property type="entry name" value="HTH_Fis"/>
</dbReference>
<dbReference type="InterPro" id="IPR027417">
    <property type="entry name" value="P-loop_NTPase"/>
</dbReference>
<evidence type="ECO:0000313" key="9">
    <source>
        <dbReference type="Proteomes" id="UP000677668"/>
    </source>
</evidence>
<dbReference type="InterPro" id="IPR025944">
    <property type="entry name" value="Sigma_54_int_dom_CS"/>
</dbReference>
<keyword evidence="2" id="KW-0067">ATP-binding</keyword>
<sequence length="996" mass="109169">MRYFDLQPADDLSAIGRITQDIGDVSGRDPLAALKELEDLLSISLPPLDSLRRCQIAEQWEVLGNYSAAEQQLSQISMEGLPDDIAAQVLLRRASLCRWTSDAPQAIHLAKQAQELAQKVNDDECAGEAAAVIGYAYWLLDEYEMAYDALRQAVEVLGRTKNLRAFAQACWALTYVCNLLGRTSEAQEVSERGIVALTNSPKADSPFGQTILGHLRASQAVIAFECGNVEIALMIHERALDHWMSTNDPRLLANGYRNVAEIHFATGNWDQAEALLEQADYLISESDPSIRCSTLITMSRLSARRGKFSDARLALADANMLASQSGSRSLLAEYHDALGETDLLEQNYADAENNFAAARDLFIKMNQPSRVAYANLRLAETRLAQGDLAGAQGFFEVARELAARTTNPLLAAHVDRLSGKLALAQGDTATGLSALLRSIHGFESLNFAWQVALGYFDVGTAVGEGIPLMQQREWLETAISIFRHLGTAPHLMAAEAALVELSRRTPVTLQDLPGLNTTQVERLTTAMASTESVARELAAIIDSYKIAVAVFAENVEGDVLVITSRGLENETIQDLRTLLRRRLQHPDTPHSDSIRFECLWQTETHLSPHRPRSLWVHLGRLKPDIEPLVHSLLRLAGTALELCHLRAVVDELSTAQKVSEVRVDDATLSELGLIGVSPAMREIAARILRIRDASVTVLITGESGTGKEVVARAIHRASARRHKPFVAFNCAAVPSELLESQLFGHKKGAFTGADKDALGVIRAADGGTLFLDEIGELPLHLQPKLLRFLQEREVHPVGADRAMAVDVRVIAATNRDLAREVAARSFREDLFHRLNVLNIALPPLRERRTDIPVLAQAFLQEAAARNQKTVTLSEAALTALTLYDWPGNVRQLQNEIERVVALADDRELLTPSSFNFTVPSASPPTEAGLETIFPEGHIPPKLTDAVALLERHLITESLKRHGGNVTRTAQELGISRPSLYAKCKTYGITISKAVGS</sequence>
<dbReference type="SUPFAM" id="SSF48452">
    <property type="entry name" value="TPR-like"/>
    <property type="match status" value="3"/>
</dbReference>
<dbReference type="EMBL" id="CP072643">
    <property type="protein sequence ID" value="QUV95197.1"/>
    <property type="molecule type" value="Genomic_DNA"/>
</dbReference>
<dbReference type="InterPro" id="IPR025943">
    <property type="entry name" value="Sigma_54_int_dom_ATP-bd_2"/>
</dbReference>
<dbReference type="InterPro" id="IPR003593">
    <property type="entry name" value="AAA+_ATPase"/>
</dbReference>
<keyword evidence="6" id="KW-0175">Coiled coil</keyword>
<dbReference type="Gene3D" id="1.10.8.60">
    <property type="match status" value="1"/>
</dbReference>
<dbReference type="PROSITE" id="PS50045">
    <property type="entry name" value="SIGMA54_INTERACT_4"/>
    <property type="match status" value="1"/>
</dbReference>
<feature type="coiled-coil region" evidence="6">
    <location>
        <begin position="334"/>
        <end position="361"/>
    </location>
</feature>
<dbReference type="SMART" id="SM00028">
    <property type="entry name" value="TPR"/>
    <property type="match status" value="3"/>
</dbReference>